<feature type="repeat" description="WD" evidence="1">
    <location>
        <begin position="30"/>
        <end position="71"/>
    </location>
</feature>
<dbReference type="PROSITE" id="PS50082">
    <property type="entry name" value="WD_REPEATS_2"/>
    <property type="match status" value="1"/>
</dbReference>
<dbReference type="InterPro" id="IPR036322">
    <property type="entry name" value="WD40_repeat_dom_sf"/>
</dbReference>
<evidence type="ECO:0000313" key="3">
    <source>
        <dbReference type="EMBL" id="CAA7389747.1"/>
    </source>
</evidence>
<dbReference type="SMART" id="SM00320">
    <property type="entry name" value="WD40"/>
    <property type="match status" value="4"/>
</dbReference>
<dbReference type="Pfam" id="PF00400">
    <property type="entry name" value="WD40"/>
    <property type="match status" value="3"/>
</dbReference>
<dbReference type="EMBL" id="LR743588">
    <property type="protein sequence ID" value="CAA2615260.1"/>
    <property type="molecule type" value="Genomic_DNA"/>
</dbReference>
<sequence length="237" mass="25753">MECFIKVFWSQPKKTIMKSHSYSLSGGDYRPRHRGTITSLAYDPAAKLLYSASSDSTFKVWSIGEMQCVETVQAHDGSVNGLVVVVPDTVVFTYSDDGKVKTWGRGPGKRCTHDLLSQMDTHGDPVKSLVAVGEAGGVEEFFMLYAGCSDGSLSYWKKGESSGQMAYLGYLRGHSQAVLCLAAADRTVVTGSEDASVRSYGTVKALAMAVESEQAYLVYSGSLDGLVKQWRIARDQD</sequence>
<dbReference type="PANTHER" id="PTHR22844:SF342">
    <property type="entry name" value="AND WD40 DOMAIN PROTEIN, PUTATIVE-RELATED"/>
    <property type="match status" value="1"/>
</dbReference>
<dbReference type="InterPro" id="IPR015943">
    <property type="entry name" value="WD40/YVTN_repeat-like_dom_sf"/>
</dbReference>
<accession>A0A7I8ICC9</accession>
<dbReference type="Proteomes" id="UP000663760">
    <property type="component" value="Chromosome 1"/>
</dbReference>
<dbReference type="Gene3D" id="2.130.10.10">
    <property type="entry name" value="YVTN repeat-like/Quinoprotein amine dehydrogenase"/>
    <property type="match status" value="1"/>
</dbReference>
<name>A0A7I8ICC9_SPIIN</name>
<dbReference type="OrthoDB" id="674604at2759"/>
<keyword evidence="4" id="KW-1185">Reference proteome</keyword>
<dbReference type="InterPro" id="IPR045182">
    <property type="entry name" value="JINGUBANG-like"/>
</dbReference>
<proteinExistence type="predicted"/>
<dbReference type="PANTHER" id="PTHR22844">
    <property type="entry name" value="F-BOX AND WD40 DOMAIN PROTEIN"/>
    <property type="match status" value="1"/>
</dbReference>
<dbReference type="EMBL" id="LR746264">
    <property type="protein sequence ID" value="CAA7389747.1"/>
    <property type="molecule type" value="Genomic_DNA"/>
</dbReference>
<dbReference type="SUPFAM" id="SSF50978">
    <property type="entry name" value="WD40 repeat-like"/>
    <property type="match status" value="1"/>
</dbReference>
<evidence type="ECO:0000313" key="4">
    <source>
        <dbReference type="Proteomes" id="UP000663760"/>
    </source>
</evidence>
<dbReference type="PROSITE" id="PS50294">
    <property type="entry name" value="WD_REPEATS_REGION"/>
    <property type="match status" value="1"/>
</dbReference>
<protein>
    <submittedName>
        <fullName evidence="2">Uncharacterized protein</fullName>
    </submittedName>
</protein>
<organism evidence="2">
    <name type="scientific">Spirodela intermedia</name>
    <name type="common">Intermediate duckweed</name>
    <dbReference type="NCBI Taxonomy" id="51605"/>
    <lineage>
        <taxon>Eukaryota</taxon>
        <taxon>Viridiplantae</taxon>
        <taxon>Streptophyta</taxon>
        <taxon>Embryophyta</taxon>
        <taxon>Tracheophyta</taxon>
        <taxon>Spermatophyta</taxon>
        <taxon>Magnoliopsida</taxon>
        <taxon>Liliopsida</taxon>
        <taxon>Araceae</taxon>
        <taxon>Lemnoideae</taxon>
        <taxon>Spirodela</taxon>
    </lineage>
</organism>
<keyword evidence="1" id="KW-0853">WD repeat</keyword>
<evidence type="ECO:0000256" key="1">
    <source>
        <dbReference type="PROSITE-ProRule" id="PRU00221"/>
    </source>
</evidence>
<gene>
    <name evidence="2" type="ORF">SI7747_01001614</name>
    <name evidence="3" type="ORF">SI8410_01001743</name>
</gene>
<reference evidence="2" key="1">
    <citation type="submission" date="2019-12" db="EMBL/GenBank/DDBJ databases">
        <authorList>
            <person name="Scholz U."/>
            <person name="Mascher M."/>
            <person name="Fiebig A."/>
        </authorList>
    </citation>
    <scope>NUCLEOTIDE SEQUENCE</scope>
</reference>
<dbReference type="AlphaFoldDB" id="A0A7I8ICC9"/>
<dbReference type="InterPro" id="IPR001680">
    <property type="entry name" value="WD40_rpt"/>
</dbReference>
<evidence type="ECO:0000313" key="2">
    <source>
        <dbReference type="EMBL" id="CAA2615260.1"/>
    </source>
</evidence>